<dbReference type="InterPro" id="IPR012675">
    <property type="entry name" value="Beta-grasp_dom_sf"/>
</dbReference>
<protein>
    <submittedName>
        <fullName evidence="6">Molybdopterin cofactor-binding domain-containing protein</fullName>
    </submittedName>
</protein>
<dbReference type="InterPro" id="IPR046867">
    <property type="entry name" value="AldOxase/xan_DH_MoCoBD2"/>
</dbReference>
<dbReference type="SMART" id="SM01008">
    <property type="entry name" value="Ald_Xan_dh_C"/>
    <property type="match status" value="1"/>
</dbReference>
<evidence type="ECO:0000313" key="6">
    <source>
        <dbReference type="EMBL" id="MEQ2637588.1"/>
    </source>
</evidence>
<dbReference type="CDD" id="cd00207">
    <property type="entry name" value="fer2"/>
    <property type="match status" value="1"/>
</dbReference>
<evidence type="ECO:0000256" key="1">
    <source>
        <dbReference type="ARBA" id="ARBA00006849"/>
    </source>
</evidence>
<dbReference type="InterPro" id="IPR008274">
    <property type="entry name" value="AldOxase/xan_DH_MoCoBD1"/>
</dbReference>
<comment type="similarity">
    <text evidence="1">Belongs to the xanthine dehydrogenase family.</text>
</comment>
<dbReference type="EMBL" id="JBBNGS010000006">
    <property type="protein sequence ID" value="MEQ2637588.1"/>
    <property type="molecule type" value="Genomic_DNA"/>
</dbReference>
<keyword evidence="7" id="KW-1185">Reference proteome</keyword>
<accession>A0ABV1IFB5</accession>
<dbReference type="RefSeq" id="WP_349182136.1">
    <property type="nucleotide sequence ID" value="NZ_JBBNGS010000006.1"/>
</dbReference>
<evidence type="ECO:0000256" key="4">
    <source>
        <dbReference type="SAM" id="MobiDB-lite"/>
    </source>
</evidence>
<evidence type="ECO:0000256" key="3">
    <source>
        <dbReference type="ARBA" id="ARBA00023002"/>
    </source>
</evidence>
<dbReference type="Proteomes" id="UP001478817">
    <property type="component" value="Unassembled WGS sequence"/>
</dbReference>
<evidence type="ECO:0000256" key="2">
    <source>
        <dbReference type="ARBA" id="ARBA00022505"/>
    </source>
</evidence>
<dbReference type="SUPFAM" id="SSF47741">
    <property type="entry name" value="CO dehydrogenase ISP C-domain like"/>
    <property type="match status" value="1"/>
</dbReference>
<organism evidence="6 7">
    <name type="scientific">Paratractidigestivibacter faecalis</name>
    <dbReference type="NCBI Taxonomy" id="2292441"/>
    <lineage>
        <taxon>Bacteria</taxon>
        <taxon>Bacillati</taxon>
        <taxon>Actinomycetota</taxon>
        <taxon>Coriobacteriia</taxon>
        <taxon>Coriobacteriales</taxon>
        <taxon>Atopobiaceae</taxon>
        <taxon>Paratractidigestivibacter</taxon>
    </lineage>
</organism>
<dbReference type="Pfam" id="PF01799">
    <property type="entry name" value="Fer2_2"/>
    <property type="match status" value="1"/>
</dbReference>
<keyword evidence="2" id="KW-0500">Molybdenum</keyword>
<dbReference type="Gene3D" id="3.90.1170.50">
    <property type="entry name" value="Aldehyde oxidase/xanthine dehydrogenase, a/b hammerhead"/>
    <property type="match status" value="1"/>
</dbReference>
<dbReference type="InterPro" id="IPR002888">
    <property type="entry name" value="2Fe-2S-bd"/>
</dbReference>
<dbReference type="PANTHER" id="PTHR11908">
    <property type="entry name" value="XANTHINE DEHYDROGENASE"/>
    <property type="match status" value="1"/>
</dbReference>
<dbReference type="InterPro" id="IPR016208">
    <property type="entry name" value="Ald_Oxase/xanthine_DH-like"/>
</dbReference>
<dbReference type="Gene3D" id="1.10.150.120">
    <property type="entry name" value="[2Fe-2S]-binding domain"/>
    <property type="match status" value="1"/>
</dbReference>
<feature type="region of interest" description="Disordered" evidence="4">
    <location>
        <begin position="932"/>
        <end position="952"/>
    </location>
</feature>
<evidence type="ECO:0000259" key="5">
    <source>
        <dbReference type="PROSITE" id="PS51085"/>
    </source>
</evidence>
<dbReference type="PROSITE" id="PS51085">
    <property type="entry name" value="2FE2S_FER_2"/>
    <property type="match status" value="1"/>
</dbReference>
<dbReference type="Gene3D" id="3.10.20.30">
    <property type="match status" value="1"/>
</dbReference>
<dbReference type="InterPro" id="IPR036884">
    <property type="entry name" value="2Fe-2S-bd_dom_sf"/>
</dbReference>
<dbReference type="Pfam" id="PF01315">
    <property type="entry name" value="Ald_Xan_dh_C"/>
    <property type="match status" value="1"/>
</dbReference>
<dbReference type="Pfam" id="PF00111">
    <property type="entry name" value="Fer2"/>
    <property type="match status" value="1"/>
</dbReference>
<dbReference type="InterPro" id="IPR001041">
    <property type="entry name" value="2Fe-2S_ferredoxin-type"/>
</dbReference>
<dbReference type="Pfam" id="PF02738">
    <property type="entry name" value="MoCoBD_1"/>
    <property type="match status" value="1"/>
</dbReference>
<comment type="caution">
    <text evidence="6">The sequence shown here is derived from an EMBL/GenBank/DDBJ whole genome shotgun (WGS) entry which is preliminary data.</text>
</comment>
<reference evidence="6 7" key="1">
    <citation type="submission" date="2024-04" db="EMBL/GenBank/DDBJ databases">
        <title>Human intestinal bacterial collection.</title>
        <authorList>
            <person name="Pauvert C."/>
            <person name="Hitch T.C.A."/>
            <person name="Clavel T."/>
        </authorList>
    </citation>
    <scope>NUCLEOTIDE SEQUENCE [LARGE SCALE GENOMIC DNA]</scope>
    <source>
        <strain evidence="6 7">CLA-AA-H197</strain>
    </source>
</reference>
<sequence length="952" mass="102150">MKISFTLNGRPVTEDVPADQTLFSYCREHALKSVKCGCETSSCGLCTVWMDDEPVLSCSVLMARVDGHSVTTLEGAGAAREEFARCMAEEGAEQCGFCSPGLEMDVLALDRKYPDADDETIRRFLSGNLCRCSGYASQMRAIRRFLARHKSPDGRISARSEAAAQAEAQVKAASKGVTAEDRGSTLSRPVVKKDAESLLAGRPVYTDDLAPENALVVKLVRSGQAHALVTKIDTARALSVPGVVAVYTPDDVPSNRFTLAGQSFLECSPYDTRILETHVRYVGDEVAMVVAETEEAASEAVKLVKVTYEKLPAVLDMEKALDNATVIHNEADWSYGADRTGDPARNLVAHDVHEHGDVDAALAEADVVIESDYHTQAAEQAMMETMRSYAYVDAFGRLTVVASTQVPFHIRRQVANALGIPKSQVRVIKPRVGGGFGAKQTGCNEVFSAFAAWKTGRPCKCVYTRMETMSCSNSRHEMRMHVRLGAKKDGTITGIDLYALSNAGAYGYHGTTTIGLVGAKSLPLYNRAASRFAYDVVYTNIMPGGAYRGYGATQGCFAVESAVNELADKLGMDPCELRLKNLVKPGETLWQLGEEPLRSCRADDCLKRVMQLTGWSRRPLREDLGDKVRAIGVALTMQGSGISNCDIANVDITLEDDGFYVLKIGATDVGTGADTILAQIAAEVLGCDVDHVVTKGVDTDTSPFDTGAYASSGTYTTGGAVVKAARDLVEKIRAQAAAWWDLPLDAVEFDSGTVCTADGKQRMSVAELANRAIGFGLQPGMLSGHGSNTQPQSPPPFIAAVAEVEVDKFTGKYELTDYAAVVDCGTVINTNLARVQVEGGLVQGIGMAMSEDVSYDARGRMRTDSFMQYKIPTRMDVPDVRVEFMPSYEPTGPFGAKSIGEVVINTPSPAIASAVAHATGNYVRTLPITPEKALHGDPTEAPAPMSPSQAAK</sequence>
<dbReference type="InterPro" id="IPR000674">
    <property type="entry name" value="Ald_Oxase/Xan_DH_a/b"/>
</dbReference>
<feature type="domain" description="2Fe-2S ferredoxin-type" evidence="5">
    <location>
        <begin position="1"/>
        <end position="76"/>
    </location>
</feature>
<gene>
    <name evidence="6" type="ORF">AAAT05_04435</name>
</gene>
<dbReference type="SUPFAM" id="SSF56003">
    <property type="entry name" value="Molybdenum cofactor-binding domain"/>
    <property type="match status" value="1"/>
</dbReference>
<dbReference type="InterPro" id="IPR036856">
    <property type="entry name" value="Ald_Oxase/Xan_DH_a/b_sf"/>
</dbReference>
<dbReference type="PIRSF" id="PIRSF000127">
    <property type="entry name" value="Xanthine_DH"/>
    <property type="match status" value="1"/>
</dbReference>
<evidence type="ECO:0000313" key="7">
    <source>
        <dbReference type="Proteomes" id="UP001478817"/>
    </source>
</evidence>
<keyword evidence="3" id="KW-0560">Oxidoreductase</keyword>
<dbReference type="InterPro" id="IPR037165">
    <property type="entry name" value="AldOxase/xan_DH_Mopterin-bd_sf"/>
</dbReference>
<dbReference type="Pfam" id="PF20256">
    <property type="entry name" value="MoCoBD_2"/>
    <property type="match status" value="1"/>
</dbReference>
<dbReference type="SUPFAM" id="SSF54665">
    <property type="entry name" value="CO dehydrogenase molybdoprotein N-domain-like"/>
    <property type="match status" value="1"/>
</dbReference>
<dbReference type="SUPFAM" id="SSF54292">
    <property type="entry name" value="2Fe-2S ferredoxin-like"/>
    <property type="match status" value="1"/>
</dbReference>
<dbReference type="Gene3D" id="3.30.365.10">
    <property type="entry name" value="Aldehyde oxidase/xanthine dehydrogenase, molybdopterin binding domain"/>
    <property type="match status" value="4"/>
</dbReference>
<name>A0ABV1IFB5_9ACTN</name>
<dbReference type="InterPro" id="IPR036010">
    <property type="entry name" value="2Fe-2S_ferredoxin-like_sf"/>
</dbReference>
<dbReference type="PANTHER" id="PTHR11908:SF132">
    <property type="entry name" value="ALDEHYDE OXIDASE 1-RELATED"/>
    <property type="match status" value="1"/>
</dbReference>
<proteinExistence type="inferred from homology"/>